<accession>A0A6J3LRR9</accession>
<evidence type="ECO:0000256" key="5">
    <source>
        <dbReference type="SAM" id="Phobius"/>
    </source>
</evidence>
<dbReference type="InterPro" id="IPR045863">
    <property type="entry name" value="CorA_TM1_TM2"/>
</dbReference>
<evidence type="ECO:0000256" key="2">
    <source>
        <dbReference type="ARBA" id="ARBA00022692"/>
    </source>
</evidence>
<dbReference type="SUPFAM" id="SSF144083">
    <property type="entry name" value="Magnesium transport protein CorA, transmembrane region"/>
    <property type="match status" value="1"/>
</dbReference>
<feature type="transmembrane region" description="Helical" evidence="5">
    <location>
        <begin position="394"/>
        <end position="414"/>
    </location>
</feature>
<comment type="subcellular location">
    <subcellularLocation>
        <location evidence="1">Membrane</location>
        <topology evidence="1">Multi-pass membrane protein</topology>
    </subcellularLocation>
</comment>
<reference evidence="7" key="3">
    <citation type="submission" date="2025-08" db="UniProtKB">
        <authorList>
            <consortium name="RefSeq"/>
        </authorList>
    </citation>
    <scope>IDENTIFICATION</scope>
    <source>
        <strain evidence="7">CBS 342.82</strain>
    </source>
</reference>
<dbReference type="OrthoDB" id="1577640at2759"/>
<organism evidence="7">
    <name type="scientific">Dissoconium aciculare CBS 342.82</name>
    <dbReference type="NCBI Taxonomy" id="1314786"/>
    <lineage>
        <taxon>Eukaryota</taxon>
        <taxon>Fungi</taxon>
        <taxon>Dikarya</taxon>
        <taxon>Ascomycota</taxon>
        <taxon>Pezizomycotina</taxon>
        <taxon>Dothideomycetes</taxon>
        <taxon>Dothideomycetidae</taxon>
        <taxon>Mycosphaerellales</taxon>
        <taxon>Dissoconiaceae</taxon>
        <taxon>Dissoconium</taxon>
    </lineage>
</organism>
<evidence type="ECO:0000256" key="4">
    <source>
        <dbReference type="ARBA" id="ARBA00023136"/>
    </source>
</evidence>
<dbReference type="Proteomes" id="UP000504637">
    <property type="component" value="Unplaced"/>
</dbReference>
<evidence type="ECO:0000256" key="3">
    <source>
        <dbReference type="ARBA" id="ARBA00022989"/>
    </source>
</evidence>
<reference evidence="7" key="2">
    <citation type="submission" date="2020-04" db="EMBL/GenBank/DDBJ databases">
        <authorList>
            <consortium name="NCBI Genome Project"/>
        </authorList>
    </citation>
    <scope>NUCLEOTIDE SEQUENCE</scope>
    <source>
        <strain evidence="7">CBS 342.82</strain>
    </source>
</reference>
<reference evidence="7" key="1">
    <citation type="submission" date="2020-01" db="EMBL/GenBank/DDBJ databases">
        <authorList>
            <consortium name="DOE Joint Genome Institute"/>
            <person name="Haridas S."/>
            <person name="Albert R."/>
            <person name="Binder M."/>
            <person name="Bloem J."/>
            <person name="Labutti K."/>
            <person name="Salamov A."/>
            <person name="Andreopoulos B."/>
            <person name="Baker S.E."/>
            <person name="Barry K."/>
            <person name="Bills G."/>
            <person name="Bluhm B.H."/>
            <person name="Cannon C."/>
            <person name="Castanera R."/>
            <person name="Culley D.E."/>
            <person name="Daum C."/>
            <person name="Ezra D."/>
            <person name="Gonzalez J.B."/>
            <person name="Henrissat B."/>
            <person name="Kuo A."/>
            <person name="Liang C."/>
            <person name="Lipzen A."/>
            <person name="Lutzoni F."/>
            <person name="Magnuson J."/>
            <person name="Mondo S."/>
            <person name="Nolan M."/>
            <person name="Ohm R."/>
            <person name="Pangilinan J."/>
            <person name="Park H.-J."/>
            <person name="Ramirez L."/>
            <person name="Alfaro M."/>
            <person name="Sun H."/>
            <person name="Tritt A."/>
            <person name="Yoshinaga Y."/>
            <person name="Zwiers L.-H."/>
            <person name="Turgeon B.G."/>
            <person name="Goodwin S.B."/>
            <person name="Spatafora J.W."/>
            <person name="Crous P.W."/>
            <person name="Grigoriev I.V."/>
        </authorList>
    </citation>
    <scope>NUCLEOTIDE SEQUENCE</scope>
    <source>
        <strain evidence="7">CBS 342.82</strain>
    </source>
</reference>
<feature type="transmembrane region" description="Helical" evidence="5">
    <location>
        <begin position="351"/>
        <end position="374"/>
    </location>
</feature>
<keyword evidence="2 5" id="KW-0812">Transmembrane</keyword>
<evidence type="ECO:0000256" key="1">
    <source>
        <dbReference type="ARBA" id="ARBA00004141"/>
    </source>
</evidence>
<dbReference type="AlphaFoldDB" id="A0A6J3LRR9"/>
<keyword evidence="6" id="KW-1185">Reference proteome</keyword>
<evidence type="ECO:0008006" key="8">
    <source>
        <dbReference type="Google" id="ProtNLM"/>
    </source>
</evidence>
<dbReference type="Gene3D" id="1.20.58.340">
    <property type="entry name" value="Magnesium transport protein CorA, transmembrane region"/>
    <property type="match status" value="1"/>
</dbReference>
<proteinExistence type="predicted"/>
<sequence>MLDKYCVTQVDLSTQQNHGLRQMSWSKWVSEAVEYQVVFASTDSLLNLPIVTQERVLSRLGLPRFLLEQTCLESNGFAGHDVQHDAEGQVHAYMHWCRFIIKQTFESLSPKKTFTPYVPHDSKDGGHSRAQSDLHGPQTIQYGWEWHKMWFFTRWESSSARTFVCFNLPPRTSDYIQRELVRLSAHHLQHQDSPYSVVAIAVAGIARAYNESVWSIRNLICQHEATRAHDVDYAVLHEIARHSTHVAETLAVATRTVDAICSQYSRSRPWLRNLSNSHSDGGETSTAWDGISEKLASQLRVLQGLADRSSATDARIQNEITLAFHVAMQRDSKTQVQIGKDAGNEAAAMKAIAVVTMTFLPATFVSSLFGMGFFSTQPSGEGTNGTLILSQDFWIFWAVSVPLTVITLASWWWWNRRRLNGKGMEATRDAAFWGI</sequence>
<keyword evidence="4 5" id="KW-0472">Membrane</keyword>
<dbReference type="RefSeq" id="XP_033455010.1">
    <property type="nucleotide sequence ID" value="XM_033608132.1"/>
</dbReference>
<gene>
    <name evidence="7" type="ORF">K489DRAFT_414154</name>
</gene>
<keyword evidence="3 5" id="KW-1133">Transmembrane helix</keyword>
<dbReference type="GeneID" id="54365931"/>
<evidence type="ECO:0000313" key="7">
    <source>
        <dbReference type="RefSeq" id="XP_033455010.1"/>
    </source>
</evidence>
<name>A0A6J3LRR9_9PEZI</name>
<evidence type="ECO:0000313" key="6">
    <source>
        <dbReference type="Proteomes" id="UP000504637"/>
    </source>
</evidence>
<dbReference type="GO" id="GO:0016020">
    <property type="term" value="C:membrane"/>
    <property type="evidence" value="ECO:0007669"/>
    <property type="project" value="UniProtKB-SubCell"/>
</dbReference>
<protein>
    <recommendedName>
        <fullName evidence="8">Cora-domain-containing protein</fullName>
    </recommendedName>
</protein>